<dbReference type="AlphaFoldDB" id="A0A6A6WNE0"/>
<dbReference type="GO" id="GO:1990904">
    <property type="term" value="C:ribonucleoprotein complex"/>
    <property type="evidence" value="ECO:0007669"/>
    <property type="project" value="UniProtKB-KW"/>
</dbReference>
<comment type="similarity">
    <text evidence="2">Belongs to the mitochondrion-specific ribosomal protein mS33 family.</text>
</comment>
<evidence type="ECO:0000256" key="7">
    <source>
        <dbReference type="SAM" id="MobiDB-lite"/>
    </source>
</evidence>
<dbReference type="PANTHER" id="PTHR13362">
    <property type="entry name" value="MITOCHONDRIAL RIBOSOMAL PROTEIN S33"/>
    <property type="match status" value="1"/>
</dbReference>
<dbReference type="GO" id="GO:0005840">
    <property type="term" value="C:ribosome"/>
    <property type="evidence" value="ECO:0007669"/>
    <property type="project" value="UniProtKB-KW"/>
</dbReference>
<evidence type="ECO:0000256" key="3">
    <source>
        <dbReference type="ARBA" id="ARBA00022980"/>
    </source>
</evidence>
<evidence type="ECO:0000256" key="1">
    <source>
        <dbReference type="ARBA" id="ARBA00004173"/>
    </source>
</evidence>
<evidence type="ECO:0000256" key="2">
    <source>
        <dbReference type="ARBA" id="ARBA00008970"/>
    </source>
</evidence>
<dbReference type="Proteomes" id="UP000799757">
    <property type="component" value="Unassembled WGS sequence"/>
</dbReference>
<sequence length="106" mass="11977">MSVPRPRVLALMKLQSTIFATTFNPSAARLGTSILGQRLRGPAIASYYPPRVGTIPQLRALYPEREILDDREEDWLEHQQIARSRGKGNPKKKTSAAESKKFSKKR</sequence>
<feature type="compositionally biased region" description="Basic residues" evidence="7">
    <location>
        <begin position="84"/>
        <end position="94"/>
    </location>
</feature>
<keyword evidence="3" id="KW-0689">Ribosomal protein</keyword>
<dbReference type="EMBL" id="MU002824">
    <property type="protein sequence ID" value="KAF2785590.1"/>
    <property type="molecule type" value="Genomic_DNA"/>
</dbReference>
<proteinExistence type="inferred from homology"/>
<dbReference type="Pfam" id="PF08293">
    <property type="entry name" value="MRP-S33"/>
    <property type="match status" value="1"/>
</dbReference>
<dbReference type="InterPro" id="IPR013219">
    <property type="entry name" value="Ribosomal_mS33"/>
</dbReference>
<reference evidence="8" key="1">
    <citation type="journal article" date="2020" name="Stud. Mycol.">
        <title>101 Dothideomycetes genomes: a test case for predicting lifestyles and emergence of pathogens.</title>
        <authorList>
            <person name="Haridas S."/>
            <person name="Albert R."/>
            <person name="Binder M."/>
            <person name="Bloem J."/>
            <person name="Labutti K."/>
            <person name="Salamov A."/>
            <person name="Andreopoulos B."/>
            <person name="Baker S."/>
            <person name="Barry K."/>
            <person name="Bills G."/>
            <person name="Bluhm B."/>
            <person name="Cannon C."/>
            <person name="Castanera R."/>
            <person name="Culley D."/>
            <person name="Daum C."/>
            <person name="Ezra D."/>
            <person name="Gonzalez J."/>
            <person name="Henrissat B."/>
            <person name="Kuo A."/>
            <person name="Liang C."/>
            <person name="Lipzen A."/>
            <person name="Lutzoni F."/>
            <person name="Magnuson J."/>
            <person name="Mondo S."/>
            <person name="Nolan M."/>
            <person name="Ohm R."/>
            <person name="Pangilinan J."/>
            <person name="Park H.-J."/>
            <person name="Ramirez L."/>
            <person name="Alfaro M."/>
            <person name="Sun H."/>
            <person name="Tritt A."/>
            <person name="Yoshinaga Y."/>
            <person name="Zwiers L.-H."/>
            <person name="Turgeon B."/>
            <person name="Goodwin S."/>
            <person name="Spatafora J."/>
            <person name="Crous P."/>
            <person name="Grigoriev I."/>
        </authorList>
    </citation>
    <scope>NUCLEOTIDE SEQUENCE</scope>
    <source>
        <strain evidence="8">CBS 109.77</strain>
    </source>
</reference>
<dbReference type="PANTHER" id="PTHR13362:SF2">
    <property type="entry name" value="SMALL RIBOSOMAL SUBUNIT PROTEIN MS33"/>
    <property type="match status" value="1"/>
</dbReference>
<evidence type="ECO:0000256" key="4">
    <source>
        <dbReference type="ARBA" id="ARBA00023128"/>
    </source>
</evidence>
<name>A0A6A6WNE0_9PLEO</name>
<evidence type="ECO:0000256" key="5">
    <source>
        <dbReference type="ARBA" id="ARBA00023274"/>
    </source>
</evidence>
<feature type="region of interest" description="Disordered" evidence="7">
    <location>
        <begin position="78"/>
        <end position="106"/>
    </location>
</feature>
<gene>
    <name evidence="8" type="ORF">K505DRAFT_369014</name>
</gene>
<keyword evidence="9" id="KW-1185">Reference proteome</keyword>
<keyword evidence="4" id="KW-0496">Mitochondrion</keyword>
<organism evidence="8 9">
    <name type="scientific">Melanomma pulvis-pyrius CBS 109.77</name>
    <dbReference type="NCBI Taxonomy" id="1314802"/>
    <lineage>
        <taxon>Eukaryota</taxon>
        <taxon>Fungi</taxon>
        <taxon>Dikarya</taxon>
        <taxon>Ascomycota</taxon>
        <taxon>Pezizomycotina</taxon>
        <taxon>Dothideomycetes</taxon>
        <taxon>Pleosporomycetidae</taxon>
        <taxon>Pleosporales</taxon>
        <taxon>Melanommataceae</taxon>
        <taxon>Melanomma</taxon>
    </lineage>
</organism>
<protein>
    <recommendedName>
        <fullName evidence="6">Small ribosomal subunit protein mS33</fullName>
    </recommendedName>
</protein>
<evidence type="ECO:0000313" key="8">
    <source>
        <dbReference type="EMBL" id="KAF2785590.1"/>
    </source>
</evidence>
<comment type="subcellular location">
    <subcellularLocation>
        <location evidence="1">Mitochondrion</location>
    </subcellularLocation>
</comment>
<keyword evidence="5" id="KW-0687">Ribonucleoprotein</keyword>
<evidence type="ECO:0000256" key="6">
    <source>
        <dbReference type="ARBA" id="ARBA00035132"/>
    </source>
</evidence>
<evidence type="ECO:0000313" key="9">
    <source>
        <dbReference type="Proteomes" id="UP000799757"/>
    </source>
</evidence>
<dbReference type="GO" id="GO:0005739">
    <property type="term" value="C:mitochondrion"/>
    <property type="evidence" value="ECO:0007669"/>
    <property type="project" value="UniProtKB-SubCell"/>
</dbReference>
<accession>A0A6A6WNE0</accession>
<dbReference type="OrthoDB" id="2257454at2759"/>